<keyword evidence="7" id="KW-1185">Reference proteome</keyword>
<dbReference type="PANTHER" id="PTHR15283:SF4">
    <property type="entry name" value="BURSICON"/>
    <property type="match status" value="1"/>
</dbReference>
<dbReference type="Gene3D" id="2.10.90.10">
    <property type="entry name" value="Cystine-knot cytokines"/>
    <property type="match status" value="1"/>
</dbReference>
<dbReference type="WBParaSite" id="MBELARI_LOCUS17182">
    <property type="protein sequence ID" value="MBELARI_LOCUS17182"/>
    <property type="gene ID" value="MBELARI_LOCUS17182"/>
</dbReference>
<evidence type="ECO:0000313" key="8">
    <source>
        <dbReference type="WBParaSite" id="MBELARI_LOCUS17182"/>
    </source>
</evidence>
<keyword evidence="3 5" id="KW-0732">Signal</keyword>
<dbReference type="GO" id="GO:0036122">
    <property type="term" value="F:BMP binding"/>
    <property type="evidence" value="ECO:0007669"/>
    <property type="project" value="TreeGrafter"/>
</dbReference>
<sequence>MFYFLVILSCFIGMVTGRPQDFEKTENHKVHSLHKRHHFLLPYTSSSSHIEMRNEELRKNQNEMKKIPNNHDSPHEINENHIFQHSAASFQEKIDRDARDLEVDSVRTNDDGSIDLTATHRLSKNEKEASDSEKEGHYVYSVGNDTGKKKAALASFQMLKAESDTDEVIEVVQKPKKNPKTYLTTLPSEERVRGVHKTRKKKPGRNEALMTAMQADKHKDQKCRTGVFKQHVKMPGCLTKVIFNRFCHGSCTSFFIPRMRPNRLKASFQSCAACIPKHYDKMDVTLDCPGMDPPQVTRTVVIVKKCECLAVNARPVG</sequence>
<dbReference type="AlphaFoldDB" id="A0AAF3ESR3"/>
<dbReference type="PANTHER" id="PTHR15283">
    <property type="entry name" value="GREMLIN 1"/>
    <property type="match status" value="1"/>
</dbReference>
<evidence type="ECO:0000256" key="1">
    <source>
        <dbReference type="ARBA" id="ARBA00004613"/>
    </source>
</evidence>
<dbReference type="InterPro" id="IPR004133">
    <property type="entry name" value="DAN_dom"/>
</dbReference>
<comment type="subcellular location">
    <subcellularLocation>
        <location evidence="1">Secreted</location>
    </subcellularLocation>
</comment>
<dbReference type="InterPro" id="IPR006207">
    <property type="entry name" value="Cys_knot_C"/>
</dbReference>
<accession>A0AAF3ESR3</accession>
<protein>
    <recommendedName>
        <fullName evidence="6">CTCK domain-containing protein</fullName>
    </recommendedName>
</protein>
<dbReference type="Proteomes" id="UP000887575">
    <property type="component" value="Unassembled WGS sequence"/>
</dbReference>
<evidence type="ECO:0000256" key="5">
    <source>
        <dbReference type="SAM" id="SignalP"/>
    </source>
</evidence>
<keyword evidence="2" id="KW-0964">Secreted</keyword>
<dbReference type="Pfam" id="PF03045">
    <property type="entry name" value="DAN"/>
    <property type="match status" value="1"/>
</dbReference>
<dbReference type="GO" id="GO:0038098">
    <property type="term" value="P:sequestering of BMP from receptor via BMP binding"/>
    <property type="evidence" value="ECO:0007669"/>
    <property type="project" value="TreeGrafter"/>
</dbReference>
<proteinExistence type="predicted"/>
<evidence type="ECO:0000256" key="3">
    <source>
        <dbReference type="ARBA" id="ARBA00022729"/>
    </source>
</evidence>
<dbReference type="GO" id="GO:0009887">
    <property type="term" value="P:animal organ morphogenesis"/>
    <property type="evidence" value="ECO:0007669"/>
    <property type="project" value="TreeGrafter"/>
</dbReference>
<name>A0AAF3ESR3_9BILA</name>
<dbReference type="InterPro" id="IPR029034">
    <property type="entry name" value="Cystine-knot_cytokine"/>
</dbReference>
<dbReference type="GO" id="GO:0048018">
    <property type="term" value="F:receptor ligand activity"/>
    <property type="evidence" value="ECO:0007669"/>
    <property type="project" value="TreeGrafter"/>
</dbReference>
<reference evidence="8" key="1">
    <citation type="submission" date="2024-02" db="UniProtKB">
        <authorList>
            <consortium name="WormBaseParasite"/>
        </authorList>
    </citation>
    <scope>IDENTIFICATION</scope>
</reference>
<organism evidence="7 8">
    <name type="scientific">Mesorhabditis belari</name>
    <dbReference type="NCBI Taxonomy" id="2138241"/>
    <lineage>
        <taxon>Eukaryota</taxon>
        <taxon>Metazoa</taxon>
        <taxon>Ecdysozoa</taxon>
        <taxon>Nematoda</taxon>
        <taxon>Chromadorea</taxon>
        <taxon>Rhabditida</taxon>
        <taxon>Rhabditina</taxon>
        <taxon>Rhabditomorpha</taxon>
        <taxon>Rhabditoidea</taxon>
        <taxon>Rhabditidae</taxon>
        <taxon>Mesorhabditinae</taxon>
        <taxon>Mesorhabditis</taxon>
    </lineage>
</organism>
<dbReference type="SMART" id="SM00041">
    <property type="entry name" value="CT"/>
    <property type="match status" value="1"/>
</dbReference>
<keyword evidence="4" id="KW-1015">Disulfide bond</keyword>
<evidence type="ECO:0000259" key="6">
    <source>
        <dbReference type="SMART" id="SM00041"/>
    </source>
</evidence>
<dbReference type="GO" id="GO:0005615">
    <property type="term" value="C:extracellular space"/>
    <property type="evidence" value="ECO:0007669"/>
    <property type="project" value="TreeGrafter"/>
</dbReference>
<evidence type="ECO:0000256" key="4">
    <source>
        <dbReference type="ARBA" id="ARBA00023157"/>
    </source>
</evidence>
<evidence type="ECO:0000313" key="7">
    <source>
        <dbReference type="Proteomes" id="UP000887575"/>
    </source>
</evidence>
<feature type="domain" description="CTCK" evidence="6">
    <location>
        <begin position="225"/>
        <end position="314"/>
    </location>
</feature>
<evidence type="ECO:0000256" key="2">
    <source>
        <dbReference type="ARBA" id="ARBA00022525"/>
    </source>
</evidence>
<feature type="chain" id="PRO_5042084976" description="CTCK domain-containing protein" evidence="5">
    <location>
        <begin position="18"/>
        <end position="317"/>
    </location>
</feature>
<feature type="signal peptide" evidence="5">
    <location>
        <begin position="1"/>
        <end position="17"/>
    </location>
</feature>